<dbReference type="Gene3D" id="3.30.200.20">
    <property type="entry name" value="Phosphorylase Kinase, domain 1"/>
    <property type="match status" value="1"/>
</dbReference>
<evidence type="ECO:0000256" key="4">
    <source>
        <dbReference type="ARBA" id="ARBA00022679"/>
    </source>
</evidence>
<accession>A0ABS2Z8S9</accession>
<dbReference type="PANTHER" id="PTHR22984:SF11">
    <property type="entry name" value="AURORA KINASE-RELATED"/>
    <property type="match status" value="1"/>
</dbReference>
<protein>
    <recommendedName>
        <fullName evidence="2">non-specific serine/threonine protein kinase</fullName>
        <ecNumber evidence="2">2.7.11.1</ecNumber>
    </recommendedName>
</protein>
<feature type="region of interest" description="Disordered" evidence="11">
    <location>
        <begin position="166"/>
        <end position="196"/>
    </location>
</feature>
<feature type="coiled-coil region" evidence="10">
    <location>
        <begin position="46"/>
        <end position="150"/>
    </location>
</feature>
<dbReference type="Proteomes" id="UP001166052">
    <property type="component" value="Unassembled WGS sequence"/>
</dbReference>
<feature type="domain" description="Protein kinase" evidence="12">
    <location>
        <begin position="158"/>
        <end position="403"/>
    </location>
</feature>
<dbReference type="InterPro" id="IPR011009">
    <property type="entry name" value="Kinase-like_dom_sf"/>
</dbReference>
<dbReference type="PROSITE" id="PS50011">
    <property type="entry name" value="PROTEIN_KINASE_DOM"/>
    <property type="match status" value="1"/>
</dbReference>
<evidence type="ECO:0000256" key="6">
    <source>
        <dbReference type="ARBA" id="ARBA00022777"/>
    </source>
</evidence>
<dbReference type="InterPro" id="IPR051138">
    <property type="entry name" value="PIM_Ser/Thr_kinase"/>
</dbReference>
<feature type="non-terminal residue" evidence="13">
    <location>
        <position position="1"/>
    </location>
</feature>
<comment type="similarity">
    <text evidence="1">Belongs to the protein kinase superfamily. CAMK Ser/Thr protein kinase family. PIM subfamily.</text>
</comment>
<keyword evidence="4" id="KW-0808">Transferase</keyword>
<evidence type="ECO:0000256" key="9">
    <source>
        <dbReference type="ARBA" id="ARBA00048679"/>
    </source>
</evidence>
<reference evidence="13" key="1">
    <citation type="journal article" date="2021" name="Cell">
        <title>Tracing the genetic footprints of vertebrate landing in non-teleost ray-finned fishes.</title>
        <authorList>
            <person name="Bi X."/>
            <person name="Wang K."/>
            <person name="Yang L."/>
            <person name="Pan H."/>
            <person name="Jiang H."/>
            <person name="Wei Q."/>
            <person name="Fang M."/>
            <person name="Yu H."/>
            <person name="Zhu C."/>
            <person name="Cai Y."/>
            <person name="He Y."/>
            <person name="Gan X."/>
            <person name="Zeng H."/>
            <person name="Yu D."/>
            <person name="Zhu Y."/>
            <person name="Jiang H."/>
            <person name="Qiu Q."/>
            <person name="Yang H."/>
            <person name="Zhang Y.E."/>
            <person name="Wang W."/>
            <person name="Zhu M."/>
            <person name="He S."/>
            <person name="Zhang G."/>
        </authorList>
    </citation>
    <scope>NUCLEOTIDE SEQUENCE</scope>
    <source>
        <strain evidence="13">Bchr_001</strain>
    </source>
</reference>
<evidence type="ECO:0000256" key="7">
    <source>
        <dbReference type="ARBA" id="ARBA00022840"/>
    </source>
</evidence>
<evidence type="ECO:0000256" key="5">
    <source>
        <dbReference type="ARBA" id="ARBA00022741"/>
    </source>
</evidence>
<comment type="caution">
    <text evidence="13">The sequence shown here is derived from an EMBL/GenBank/DDBJ whole genome shotgun (WGS) entry which is preliminary data.</text>
</comment>
<comment type="catalytic activity">
    <reaction evidence="9">
        <text>L-seryl-[protein] + ATP = O-phospho-L-seryl-[protein] + ADP + H(+)</text>
        <dbReference type="Rhea" id="RHEA:17989"/>
        <dbReference type="Rhea" id="RHEA-COMP:9863"/>
        <dbReference type="Rhea" id="RHEA-COMP:11604"/>
        <dbReference type="ChEBI" id="CHEBI:15378"/>
        <dbReference type="ChEBI" id="CHEBI:29999"/>
        <dbReference type="ChEBI" id="CHEBI:30616"/>
        <dbReference type="ChEBI" id="CHEBI:83421"/>
        <dbReference type="ChEBI" id="CHEBI:456216"/>
        <dbReference type="EC" id="2.7.11.1"/>
    </reaction>
</comment>
<dbReference type="InterPro" id="IPR000719">
    <property type="entry name" value="Prot_kinase_dom"/>
</dbReference>
<proteinExistence type="inferred from homology"/>
<dbReference type="EMBL" id="JAAWVN010026461">
    <property type="protein sequence ID" value="MBN3294396.1"/>
    <property type="molecule type" value="Genomic_DNA"/>
</dbReference>
<dbReference type="EC" id="2.7.11.1" evidence="2"/>
<gene>
    <name evidence="13" type="primary">Pim2_3</name>
    <name evidence="13" type="ORF">GTO92_0018913</name>
</gene>
<name>A0ABS2Z8S9_POLSE</name>
<evidence type="ECO:0000256" key="10">
    <source>
        <dbReference type="SAM" id="Coils"/>
    </source>
</evidence>
<feature type="non-terminal residue" evidence="13">
    <location>
        <position position="420"/>
    </location>
</feature>
<dbReference type="SMART" id="SM00220">
    <property type="entry name" value="S_TKc"/>
    <property type="match status" value="1"/>
</dbReference>
<evidence type="ECO:0000259" key="12">
    <source>
        <dbReference type="PROSITE" id="PS50011"/>
    </source>
</evidence>
<evidence type="ECO:0000256" key="8">
    <source>
        <dbReference type="ARBA" id="ARBA00047899"/>
    </source>
</evidence>
<comment type="catalytic activity">
    <reaction evidence="8">
        <text>L-threonyl-[protein] + ATP = O-phospho-L-threonyl-[protein] + ADP + H(+)</text>
        <dbReference type="Rhea" id="RHEA:46608"/>
        <dbReference type="Rhea" id="RHEA-COMP:11060"/>
        <dbReference type="Rhea" id="RHEA-COMP:11605"/>
        <dbReference type="ChEBI" id="CHEBI:15378"/>
        <dbReference type="ChEBI" id="CHEBI:30013"/>
        <dbReference type="ChEBI" id="CHEBI:30616"/>
        <dbReference type="ChEBI" id="CHEBI:61977"/>
        <dbReference type="ChEBI" id="CHEBI:456216"/>
        <dbReference type="EC" id="2.7.11.1"/>
    </reaction>
</comment>
<keyword evidence="7" id="KW-0067">ATP-binding</keyword>
<dbReference type="SUPFAM" id="SSF56112">
    <property type="entry name" value="Protein kinase-like (PK-like)"/>
    <property type="match status" value="1"/>
</dbReference>
<keyword evidence="6 13" id="KW-0418">Kinase</keyword>
<sequence length="420" mass="48855">MSRIIRKLCSKVRRLCYNHFEDDDVEEALIINKESLRKLSSDHLNSDELRRDAHIWQNRTNELREEVRILKKQVKECVTEKDALYIGLKRAKEEMSELRAALRLQQDVLKERTAEIRAIQDQVRRRDARIGEYVQTIRDLQEQISVMKKQVQECIVYKEAMKKVGNEQREELSGESKSSTEQCPVKESENEPDDPEAVPMEVATMRAVCAPPSCPWIIQLLDWYCGSSKTLLVLERPKQCMSLSEFARNNRWRLSEKQASLIFQQIVRAIQHCHARGVSHNSLNLDNILIEMPTEQVKVINFSYALFLEPEEGTRSAGFYAPLGCFLQDRRQTVPLTVKTLGVLLYEMLCGALTFGRELEIMHNIFTCERKLSIECKELIQWCLKPFPNERPSLEEIIIHPFVSFCHLYQSEYLQPGHSA</sequence>
<keyword evidence="5" id="KW-0547">Nucleotide-binding</keyword>
<dbReference type="Gene3D" id="1.10.510.10">
    <property type="entry name" value="Transferase(Phosphotransferase) domain 1"/>
    <property type="match status" value="1"/>
</dbReference>
<evidence type="ECO:0000256" key="2">
    <source>
        <dbReference type="ARBA" id="ARBA00012513"/>
    </source>
</evidence>
<dbReference type="PANTHER" id="PTHR22984">
    <property type="entry name" value="SERINE/THREONINE-PROTEIN KINASE PIM"/>
    <property type="match status" value="1"/>
</dbReference>
<dbReference type="GO" id="GO:0016301">
    <property type="term" value="F:kinase activity"/>
    <property type="evidence" value="ECO:0007669"/>
    <property type="project" value="UniProtKB-KW"/>
</dbReference>
<keyword evidence="3" id="KW-0723">Serine/threonine-protein kinase</keyword>
<keyword evidence="14" id="KW-1185">Reference proteome</keyword>
<dbReference type="Pfam" id="PF00069">
    <property type="entry name" value="Pkinase"/>
    <property type="match status" value="1"/>
</dbReference>
<evidence type="ECO:0000256" key="1">
    <source>
        <dbReference type="ARBA" id="ARBA00005505"/>
    </source>
</evidence>
<organism evidence="13 14">
    <name type="scientific">Polypterus senegalus</name>
    <name type="common">Senegal bichir</name>
    <dbReference type="NCBI Taxonomy" id="55291"/>
    <lineage>
        <taxon>Eukaryota</taxon>
        <taxon>Metazoa</taxon>
        <taxon>Chordata</taxon>
        <taxon>Craniata</taxon>
        <taxon>Vertebrata</taxon>
        <taxon>Euteleostomi</taxon>
        <taxon>Actinopterygii</taxon>
        <taxon>Polypteriformes</taxon>
        <taxon>Polypteridae</taxon>
        <taxon>Polypterus</taxon>
    </lineage>
</organism>
<evidence type="ECO:0000256" key="11">
    <source>
        <dbReference type="SAM" id="MobiDB-lite"/>
    </source>
</evidence>
<evidence type="ECO:0000313" key="13">
    <source>
        <dbReference type="EMBL" id="MBN3294396.1"/>
    </source>
</evidence>
<evidence type="ECO:0000256" key="3">
    <source>
        <dbReference type="ARBA" id="ARBA00022527"/>
    </source>
</evidence>
<evidence type="ECO:0000313" key="14">
    <source>
        <dbReference type="Proteomes" id="UP001166052"/>
    </source>
</evidence>
<keyword evidence="10" id="KW-0175">Coiled coil</keyword>